<keyword evidence="8 11" id="KW-0472">Membrane</keyword>
<feature type="transmembrane region" description="Helical" evidence="11">
    <location>
        <begin position="339"/>
        <end position="359"/>
    </location>
</feature>
<accession>A0A0P4R7R5</accession>
<feature type="transmembrane region" description="Helical" evidence="11">
    <location>
        <begin position="195"/>
        <end position="214"/>
    </location>
</feature>
<proteinExistence type="inferred from homology"/>
<dbReference type="GO" id="GO:0015293">
    <property type="term" value="F:symporter activity"/>
    <property type="evidence" value="ECO:0007669"/>
    <property type="project" value="UniProtKB-KW"/>
</dbReference>
<sequence>MTTARETGQMNAEKPVSKKRARRAVLAATAGNTLEWYDLTSYGFFAVSISKAFFPSGDPTVSLMLAFGTFGVSYLVRPLGALVLGTYADRTGRKAALLLTIRLMMIGTLLIAVMPTYESIGIAAPVMILVARLLQGFSAGGEFGSATAFLAEQSADRRGFMASWQFASQGLATLMAATFGTVLSLSLSGAQLDSWGWRIPFFVGLLIGPVGYMIRRHVPETTEFVDAAESGDVATTPVRQVLRSQKLPVLLMVGALVMSTAVTYVIVYMPTYAHEVLGLPSSAGFIGAAVSGVALTTITPLIGHLSDRVGRIKVMLIAGTAMILSIYPLFLLLSGNPSLLVMGVVMFILGLLKACYFGALPALMSEAFPTATRGTGLSLSYNIGVMSFGGFAPVIITWMIAATGSHLSPSFYIMVAGVLSIASLLASRRFLALR</sequence>
<feature type="transmembrane region" description="Helical" evidence="11">
    <location>
        <begin position="379"/>
        <end position="401"/>
    </location>
</feature>
<dbReference type="PANTHER" id="PTHR43528:SF1">
    <property type="entry name" value="ALPHA-KETOGLUTARATE PERMEASE"/>
    <property type="match status" value="1"/>
</dbReference>
<dbReference type="FunFam" id="1.20.1250.20:FF:000001">
    <property type="entry name" value="Dicarboxylate MFS transporter"/>
    <property type="match status" value="1"/>
</dbReference>
<evidence type="ECO:0000256" key="9">
    <source>
        <dbReference type="ARBA" id="ARBA00037295"/>
    </source>
</evidence>
<dbReference type="AlphaFoldDB" id="A0A0P4R7R5"/>
<feature type="transmembrane region" description="Helical" evidence="11">
    <location>
        <begin position="249"/>
        <end position="269"/>
    </location>
</feature>
<evidence type="ECO:0000256" key="7">
    <source>
        <dbReference type="ARBA" id="ARBA00022989"/>
    </source>
</evidence>
<dbReference type="InterPro" id="IPR020846">
    <property type="entry name" value="MFS_dom"/>
</dbReference>
<dbReference type="SUPFAM" id="SSF103473">
    <property type="entry name" value="MFS general substrate transporter"/>
    <property type="match status" value="1"/>
</dbReference>
<feature type="transmembrane region" description="Helical" evidence="11">
    <location>
        <begin position="314"/>
        <end position="333"/>
    </location>
</feature>
<comment type="function">
    <text evidence="9">May be a proton symporter involved in the uptake of osmolytes such as proline and glycine betaine.</text>
</comment>
<evidence type="ECO:0000313" key="13">
    <source>
        <dbReference type="EMBL" id="GAO08565.1"/>
    </source>
</evidence>
<evidence type="ECO:0000256" key="5">
    <source>
        <dbReference type="ARBA" id="ARBA00022692"/>
    </source>
</evidence>
<keyword evidence="5 11" id="KW-0812">Transmembrane</keyword>
<evidence type="ECO:0000256" key="10">
    <source>
        <dbReference type="ARBA" id="ARBA00039918"/>
    </source>
</evidence>
<dbReference type="PANTHER" id="PTHR43528">
    <property type="entry name" value="ALPHA-KETOGLUTARATE PERMEASE"/>
    <property type="match status" value="1"/>
</dbReference>
<dbReference type="Proteomes" id="UP000048965">
    <property type="component" value="Unassembled WGS sequence"/>
</dbReference>
<dbReference type="EMBL" id="BBNO01000004">
    <property type="protein sequence ID" value="GAO08565.1"/>
    <property type="molecule type" value="Genomic_DNA"/>
</dbReference>
<comment type="similarity">
    <text evidence="2">Belongs to the major facilitator superfamily. Metabolite:H+ Symporter (MHS) family (TC 2.A.1.6) family.</text>
</comment>
<feature type="transmembrane region" description="Helical" evidence="11">
    <location>
        <begin position="281"/>
        <end position="302"/>
    </location>
</feature>
<gene>
    <name evidence="13" type="ORF">TPA0598_04_02010</name>
</gene>
<feature type="transmembrane region" description="Helical" evidence="11">
    <location>
        <begin position="96"/>
        <end position="117"/>
    </location>
</feature>
<keyword evidence="14" id="KW-1185">Reference proteome</keyword>
<evidence type="ECO:0000256" key="11">
    <source>
        <dbReference type="SAM" id="Phobius"/>
    </source>
</evidence>
<evidence type="ECO:0000256" key="2">
    <source>
        <dbReference type="ARBA" id="ARBA00008240"/>
    </source>
</evidence>
<feature type="transmembrane region" description="Helical" evidence="11">
    <location>
        <begin position="407"/>
        <end position="426"/>
    </location>
</feature>
<evidence type="ECO:0000313" key="14">
    <source>
        <dbReference type="Proteomes" id="UP000048965"/>
    </source>
</evidence>
<comment type="caution">
    <text evidence="13">The sequence shown here is derived from an EMBL/GenBank/DDBJ whole genome shotgun (WGS) entry which is preliminary data.</text>
</comment>
<evidence type="ECO:0000256" key="8">
    <source>
        <dbReference type="ARBA" id="ARBA00023136"/>
    </source>
</evidence>
<name>A0A0P4R7R5_9ACTN</name>
<dbReference type="PROSITE" id="PS50850">
    <property type="entry name" value="MFS"/>
    <property type="match status" value="1"/>
</dbReference>
<dbReference type="GO" id="GO:0005886">
    <property type="term" value="C:plasma membrane"/>
    <property type="evidence" value="ECO:0007669"/>
    <property type="project" value="UniProtKB-SubCell"/>
</dbReference>
<feature type="transmembrane region" description="Helical" evidence="11">
    <location>
        <begin position="63"/>
        <end position="84"/>
    </location>
</feature>
<feature type="transmembrane region" description="Helical" evidence="11">
    <location>
        <begin position="171"/>
        <end position="189"/>
    </location>
</feature>
<evidence type="ECO:0000259" key="12">
    <source>
        <dbReference type="PROSITE" id="PS50850"/>
    </source>
</evidence>
<evidence type="ECO:0000256" key="6">
    <source>
        <dbReference type="ARBA" id="ARBA00022847"/>
    </source>
</evidence>
<keyword evidence="6" id="KW-0769">Symport</keyword>
<keyword evidence="4" id="KW-1003">Cell membrane</keyword>
<keyword evidence="7 11" id="KW-1133">Transmembrane helix</keyword>
<protein>
    <recommendedName>
        <fullName evidence="10">Putative proline/betaine transporter</fullName>
    </recommendedName>
</protein>
<dbReference type="Gene3D" id="1.20.1250.20">
    <property type="entry name" value="MFS general substrate transporter like domains"/>
    <property type="match status" value="2"/>
</dbReference>
<feature type="domain" description="Major facilitator superfamily (MFS) profile" evidence="12">
    <location>
        <begin position="24"/>
        <end position="434"/>
    </location>
</feature>
<evidence type="ECO:0000256" key="3">
    <source>
        <dbReference type="ARBA" id="ARBA00022448"/>
    </source>
</evidence>
<organism evidence="13 14">
    <name type="scientific">Streptomyces lydicamycinicus</name>
    <dbReference type="NCBI Taxonomy" id="1546107"/>
    <lineage>
        <taxon>Bacteria</taxon>
        <taxon>Bacillati</taxon>
        <taxon>Actinomycetota</taxon>
        <taxon>Actinomycetes</taxon>
        <taxon>Kitasatosporales</taxon>
        <taxon>Streptomycetaceae</taxon>
        <taxon>Streptomyces</taxon>
    </lineage>
</organism>
<evidence type="ECO:0000256" key="1">
    <source>
        <dbReference type="ARBA" id="ARBA00004651"/>
    </source>
</evidence>
<comment type="subcellular location">
    <subcellularLocation>
        <location evidence="1">Cell membrane</location>
        <topology evidence="1">Multi-pass membrane protein</topology>
    </subcellularLocation>
</comment>
<reference evidence="13 14" key="2">
    <citation type="journal article" date="2015" name="Stand. Genomic Sci.">
        <title>Draft genome sequence of marine-derived Streptomyces sp. TP-A0598, a producer of anti-MRSA antibiotic lydicamycins.</title>
        <authorList>
            <person name="Komaki H."/>
            <person name="Ichikawa N."/>
            <person name="Hosoyama A."/>
            <person name="Fujita N."/>
            <person name="Igarashi Y."/>
        </authorList>
    </citation>
    <scope>NUCLEOTIDE SEQUENCE [LARGE SCALE GENOMIC DNA]</scope>
    <source>
        <strain evidence="13 14">NBRC 110027</strain>
    </source>
</reference>
<reference evidence="14" key="1">
    <citation type="submission" date="2014-09" db="EMBL/GenBank/DDBJ databases">
        <title>Whole genome shotgun sequence of Streptomyces sp. NBRC 110027.</title>
        <authorList>
            <person name="Komaki H."/>
            <person name="Ichikawa N."/>
            <person name="Katano-Makiyama Y."/>
            <person name="Hosoyama A."/>
            <person name="Hashimoto M."/>
            <person name="Uohara A."/>
            <person name="Kitahashi Y."/>
            <person name="Ohji S."/>
            <person name="Kimura A."/>
            <person name="Yamazoe A."/>
            <person name="Igarashi Y."/>
            <person name="Fujita N."/>
        </authorList>
    </citation>
    <scope>NUCLEOTIDE SEQUENCE [LARGE SCALE GENOMIC DNA]</scope>
    <source>
        <strain evidence="14">NBRC 110027</strain>
    </source>
</reference>
<keyword evidence="3" id="KW-0813">Transport</keyword>
<dbReference type="InterPro" id="IPR036259">
    <property type="entry name" value="MFS_trans_sf"/>
</dbReference>
<feature type="transmembrane region" description="Helical" evidence="11">
    <location>
        <begin position="129"/>
        <end position="151"/>
    </location>
</feature>
<dbReference type="InterPro" id="IPR051084">
    <property type="entry name" value="H+-coupled_symporters"/>
</dbReference>
<evidence type="ECO:0000256" key="4">
    <source>
        <dbReference type="ARBA" id="ARBA00022475"/>
    </source>
</evidence>
<dbReference type="Pfam" id="PF07690">
    <property type="entry name" value="MFS_1"/>
    <property type="match status" value="1"/>
</dbReference>
<dbReference type="InterPro" id="IPR011701">
    <property type="entry name" value="MFS"/>
</dbReference>